<sequence length="181" mass="21107">MQKSIVVITGGPGFGKTSLIHRLKELNYRVGDEYAQEIIQDQLEHGGDCLPWKNGKAFRELIFKKRLAFWSSVGDEELAFADRGIPDQLAFARYQGKAELSCLIKNSRSYSYFPYVFITSPWKEIYLQNQVRSETFEQACEIHEWICKTYLDLGYQLVHLPKIDVEQRVNFIINYITKLRS</sequence>
<dbReference type="AlphaFoldDB" id="A0A4V3BXD3"/>
<dbReference type="Proteomes" id="UP000294848">
    <property type="component" value="Unassembled WGS sequence"/>
</dbReference>
<evidence type="ECO:0000313" key="3">
    <source>
        <dbReference type="Proteomes" id="UP000294848"/>
    </source>
</evidence>
<dbReference type="Pfam" id="PF13521">
    <property type="entry name" value="AAA_28"/>
    <property type="match status" value="1"/>
</dbReference>
<dbReference type="InterPro" id="IPR027417">
    <property type="entry name" value="P-loop_NTPase"/>
</dbReference>
<evidence type="ECO:0000313" key="2">
    <source>
        <dbReference type="EMBL" id="TDN98278.1"/>
    </source>
</evidence>
<dbReference type="SUPFAM" id="SSF52540">
    <property type="entry name" value="P-loop containing nucleoside triphosphate hydrolases"/>
    <property type="match status" value="1"/>
</dbReference>
<name>A0A4V3BXD3_9BACT</name>
<gene>
    <name evidence="2" type="ORF">DET52_10865</name>
</gene>
<protein>
    <submittedName>
        <fullName evidence="2">Putative ATPase</fullName>
    </submittedName>
</protein>
<dbReference type="OrthoDB" id="5638848at2"/>
<dbReference type="EMBL" id="SNWI01000008">
    <property type="protein sequence ID" value="TDN98278.1"/>
    <property type="molecule type" value="Genomic_DNA"/>
</dbReference>
<dbReference type="Gene3D" id="3.40.50.300">
    <property type="entry name" value="P-loop containing nucleotide triphosphate hydrolases"/>
    <property type="match status" value="1"/>
</dbReference>
<comment type="caution">
    <text evidence="2">The sequence shown here is derived from an EMBL/GenBank/DDBJ whole genome shotgun (WGS) entry which is preliminary data.</text>
</comment>
<proteinExistence type="predicted"/>
<evidence type="ECO:0000259" key="1">
    <source>
        <dbReference type="Pfam" id="PF13521"/>
    </source>
</evidence>
<feature type="domain" description="NadR/Ttd14 AAA" evidence="1">
    <location>
        <begin position="6"/>
        <end position="168"/>
    </location>
</feature>
<reference evidence="2 3" key="1">
    <citation type="submission" date="2019-03" db="EMBL/GenBank/DDBJ databases">
        <title>Freshwater and sediment microbial communities from various areas in North America, analyzing microbe dynamics in response to fracking.</title>
        <authorList>
            <person name="Lamendella R."/>
        </authorList>
    </citation>
    <scope>NUCLEOTIDE SEQUENCE [LARGE SCALE GENOMIC DNA]</scope>
    <source>
        <strain evidence="2 3">114D</strain>
    </source>
</reference>
<organism evidence="2 3">
    <name type="scientific">Sunxiuqinia elliptica</name>
    <dbReference type="NCBI Taxonomy" id="655355"/>
    <lineage>
        <taxon>Bacteria</taxon>
        <taxon>Pseudomonadati</taxon>
        <taxon>Bacteroidota</taxon>
        <taxon>Bacteroidia</taxon>
        <taxon>Marinilabiliales</taxon>
        <taxon>Prolixibacteraceae</taxon>
        <taxon>Sunxiuqinia</taxon>
    </lineage>
</organism>
<accession>A0A4V3BXD3</accession>
<dbReference type="InterPro" id="IPR038727">
    <property type="entry name" value="NadR/Ttd14_AAA_dom"/>
</dbReference>
<dbReference type="RefSeq" id="WP_133466079.1">
    <property type="nucleotide sequence ID" value="NZ_SNWI01000008.1"/>
</dbReference>